<keyword evidence="8" id="KW-0238">DNA-binding</keyword>
<dbReference type="InterPro" id="IPR017923">
    <property type="entry name" value="TFIIS_N"/>
</dbReference>
<dbReference type="Gene3D" id="2.20.25.10">
    <property type="match status" value="1"/>
</dbReference>
<dbReference type="Gene3D" id="1.10.472.30">
    <property type="entry name" value="Transcription elongation factor S-II, central domain"/>
    <property type="match status" value="1"/>
</dbReference>
<feature type="compositionally biased region" description="Polar residues" evidence="9">
    <location>
        <begin position="96"/>
        <end position="108"/>
    </location>
</feature>
<dbReference type="CDD" id="cd13749">
    <property type="entry name" value="Zn-ribbon_TFIIS"/>
    <property type="match status" value="1"/>
</dbReference>
<dbReference type="NCBIfam" id="TIGR01385">
    <property type="entry name" value="TFSII"/>
    <property type="match status" value="1"/>
</dbReference>
<dbReference type="SUPFAM" id="SSF46942">
    <property type="entry name" value="Elongation factor TFIIS domain 2"/>
    <property type="match status" value="1"/>
</dbReference>
<dbReference type="PROSITE" id="PS51133">
    <property type="entry name" value="ZF_TFIIS_2"/>
    <property type="match status" value="1"/>
</dbReference>
<feature type="domain" description="TFIIS-type" evidence="10">
    <location>
        <begin position="304"/>
        <end position="344"/>
    </location>
</feature>
<gene>
    <name evidence="13" type="ORF">CSSPTR1EN2_LOCUS23884</name>
</gene>
<dbReference type="InterPro" id="IPR006289">
    <property type="entry name" value="TFSII"/>
</dbReference>
<dbReference type="SMART" id="SM00510">
    <property type="entry name" value="TFS2M"/>
    <property type="match status" value="1"/>
</dbReference>
<dbReference type="Pfam" id="PF01096">
    <property type="entry name" value="Zn_ribbon_TFIIS"/>
    <property type="match status" value="1"/>
</dbReference>
<dbReference type="InterPro" id="IPR003618">
    <property type="entry name" value="TFIIS_cen_dom"/>
</dbReference>
<keyword evidence="3 6" id="KW-0863">Zinc-finger</keyword>
<feature type="region of interest" description="Disordered" evidence="9">
    <location>
        <begin position="96"/>
        <end position="131"/>
    </location>
</feature>
<dbReference type="InterPro" id="IPR036575">
    <property type="entry name" value="TFIIS_cen_dom_sf"/>
</dbReference>
<evidence type="ECO:0000256" key="6">
    <source>
        <dbReference type="PROSITE-ProRule" id="PRU00472"/>
    </source>
</evidence>
<dbReference type="PROSITE" id="PS51319">
    <property type="entry name" value="TFIIS_N"/>
    <property type="match status" value="1"/>
</dbReference>
<feature type="domain" description="TFIIS N-terminal" evidence="11">
    <location>
        <begin position="12"/>
        <end position="93"/>
    </location>
</feature>
<dbReference type="SMART" id="SM00509">
    <property type="entry name" value="TFS2N"/>
    <property type="match status" value="1"/>
</dbReference>
<evidence type="ECO:0000256" key="3">
    <source>
        <dbReference type="ARBA" id="ARBA00022771"/>
    </source>
</evidence>
<dbReference type="InterPro" id="IPR035100">
    <property type="entry name" value="TF_IIS-typ"/>
</dbReference>
<evidence type="ECO:0000313" key="14">
    <source>
        <dbReference type="Proteomes" id="UP001497512"/>
    </source>
</evidence>
<keyword evidence="8" id="KW-0804">Transcription</keyword>
<dbReference type="EMBL" id="OZ019901">
    <property type="protein sequence ID" value="CAK9237800.1"/>
    <property type="molecule type" value="Genomic_DNA"/>
</dbReference>
<protein>
    <recommendedName>
        <fullName evidence="8">Transcription elongation factor</fullName>
    </recommendedName>
</protein>
<reference evidence="13" key="1">
    <citation type="submission" date="2024-02" db="EMBL/GenBank/DDBJ databases">
        <authorList>
            <consortium name="ELIXIR-Norway"/>
            <consortium name="Elixir Norway"/>
        </authorList>
    </citation>
    <scope>NUCLEOTIDE SEQUENCE</scope>
</reference>
<dbReference type="SUPFAM" id="SSF47676">
    <property type="entry name" value="Conserved domain common to transcription factors TFIIS, elongin A, CRSP70"/>
    <property type="match status" value="1"/>
</dbReference>
<name>A0ABP0V5N5_9BRYO</name>
<evidence type="ECO:0000259" key="11">
    <source>
        <dbReference type="PROSITE" id="PS51319"/>
    </source>
</evidence>
<evidence type="ECO:0000256" key="5">
    <source>
        <dbReference type="ARBA" id="ARBA00023242"/>
    </source>
</evidence>
<dbReference type="InterPro" id="IPR001222">
    <property type="entry name" value="Znf_TFIIS"/>
</dbReference>
<evidence type="ECO:0000256" key="4">
    <source>
        <dbReference type="ARBA" id="ARBA00022833"/>
    </source>
</evidence>
<accession>A0ABP0V5N5</accession>
<comment type="subcellular location">
    <subcellularLocation>
        <location evidence="1 7 8">Nucleus</location>
    </subcellularLocation>
</comment>
<keyword evidence="4 8" id="KW-0862">Zinc</keyword>
<evidence type="ECO:0000256" key="9">
    <source>
        <dbReference type="SAM" id="MobiDB-lite"/>
    </source>
</evidence>
<sequence>MAENGQVVDLVELFEKASKAAERAVGDGGGVGAEEVRCTEALKAMGSLPVSTAILMSTQVGKRLRKLTKSPSQKIGNAAQDLLDAWKKVVATEAVSKNGTSPVANKSPSAKKETQTAKSTSMLVKTEKSAHNKVDTKVTKVTKVESKVKITVTPVPSSPAAASPSGAGLKLGNIPKSGGDPTRDRVRELLVEALAKVCNEATDGDLERAKAIDPIKVAVSIENAMFASFGKEKNKYRSIMFNIKDANNPDFRRRVLLGEIKPEQIVVITAEDMASDQRKKENNDIKAKALFECERGLKQLASTDQFKCAKCKQRKTTYFQMQTRSADEPMTTYVTRVNCNHHWKFC</sequence>
<dbReference type="Pfam" id="PF08711">
    <property type="entry name" value="Med26"/>
    <property type="match status" value="1"/>
</dbReference>
<dbReference type="Proteomes" id="UP001497512">
    <property type="component" value="Chromosome 9"/>
</dbReference>
<dbReference type="Pfam" id="PF07500">
    <property type="entry name" value="TFIIS_M"/>
    <property type="match status" value="1"/>
</dbReference>
<keyword evidence="14" id="KW-1185">Reference proteome</keyword>
<evidence type="ECO:0000313" key="13">
    <source>
        <dbReference type="EMBL" id="CAK9237800.1"/>
    </source>
</evidence>
<comment type="similarity">
    <text evidence="8">Belongs to the TFS-II family.</text>
</comment>
<dbReference type="InterPro" id="IPR035441">
    <property type="entry name" value="TFIIS/LEDGF_dom_sf"/>
</dbReference>
<comment type="function">
    <text evidence="8">Necessary for efficient RNA polymerase II transcription elongation past template-encoded arresting sites.</text>
</comment>
<dbReference type="PIRSF" id="PIRSF006704">
    <property type="entry name" value="TF_IIS"/>
    <property type="match status" value="1"/>
</dbReference>
<dbReference type="InterPro" id="IPR003617">
    <property type="entry name" value="TFIIS/CRSP70_N_sub"/>
</dbReference>
<keyword evidence="8" id="KW-0805">Transcription regulation</keyword>
<dbReference type="SUPFAM" id="SSF57783">
    <property type="entry name" value="Zinc beta-ribbon"/>
    <property type="match status" value="1"/>
</dbReference>
<organism evidence="13 14">
    <name type="scientific">Sphagnum troendelagicum</name>
    <dbReference type="NCBI Taxonomy" id="128251"/>
    <lineage>
        <taxon>Eukaryota</taxon>
        <taxon>Viridiplantae</taxon>
        <taxon>Streptophyta</taxon>
        <taxon>Embryophyta</taxon>
        <taxon>Bryophyta</taxon>
        <taxon>Sphagnophytina</taxon>
        <taxon>Sphagnopsida</taxon>
        <taxon>Sphagnales</taxon>
        <taxon>Sphagnaceae</taxon>
        <taxon>Sphagnum</taxon>
    </lineage>
</organism>
<evidence type="ECO:0000256" key="7">
    <source>
        <dbReference type="PROSITE-ProRule" id="PRU00649"/>
    </source>
</evidence>
<evidence type="ECO:0000259" key="10">
    <source>
        <dbReference type="PROSITE" id="PS51133"/>
    </source>
</evidence>
<dbReference type="Gene3D" id="1.20.930.10">
    <property type="entry name" value="Conserved domain common to transcription factors TFIIS, elongin A, CRSP70"/>
    <property type="match status" value="1"/>
</dbReference>
<keyword evidence="2 8" id="KW-0479">Metal-binding</keyword>
<feature type="region of interest" description="Disordered" evidence="9">
    <location>
        <begin position="154"/>
        <end position="181"/>
    </location>
</feature>
<evidence type="ECO:0000259" key="12">
    <source>
        <dbReference type="PROSITE" id="PS51321"/>
    </source>
</evidence>
<dbReference type="PANTHER" id="PTHR11477">
    <property type="entry name" value="TRANSCRIPTION FACTOR S-II ZINC FINGER DOMAIN-CONTAINING PROTEIN"/>
    <property type="match status" value="1"/>
</dbReference>
<proteinExistence type="inferred from homology"/>
<feature type="domain" description="TFIIS central" evidence="12">
    <location>
        <begin position="182"/>
        <end position="301"/>
    </location>
</feature>
<dbReference type="PROSITE" id="PS51321">
    <property type="entry name" value="TFIIS_CENTRAL"/>
    <property type="match status" value="1"/>
</dbReference>
<evidence type="ECO:0000256" key="8">
    <source>
        <dbReference type="RuleBase" id="RU368078"/>
    </source>
</evidence>
<dbReference type="SMART" id="SM00440">
    <property type="entry name" value="ZnF_C2C2"/>
    <property type="match status" value="1"/>
</dbReference>
<keyword evidence="5 7" id="KW-0539">Nucleus</keyword>
<evidence type="ECO:0000256" key="2">
    <source>
        <dbReference type="ARBA" id="ARBA00022723"/>
    </source>
</evidence>
<feature type="compositionally biased region" description="Low complexity" evidence="9">
    <location>
        <begin position="154"/>
        <end position="168"/>
    </location>
</feature>
<evidence type="ECO:0000256" key="1">
    <source>
        <dbReference type="ARBA" id="ARBA00004123"/>
    </source>
</evidence>
<dbReference type="PANTHER" id="PTHR11477:SF0">
    <property type="entry name" value="IP08861P-RELATED"/>
    <property type="match status" value="1"/>
</dbReference>